<dbReference type="SUPFAM" id="SSF103506">
    <property type="entry name" value="Mitochondrial carrier"/>
    <property type="match status" value="1"/>
</dbReference>
<dbReference type="GO" id="GO:0031966">
    <property type="term" value="C:mitochondrial membrane"/>
    <property type="evidence" value="ECO:0007669"/>
    <property type="project" value="UniProtKB-SubCell"/>
</dbReference>
<comment type="similarity">
    <text evidence="2 10">Belongs to the mitochondrial carrier (TC 2.A.29) family.</text>
</comment>
<name>A0A553R8U0_9TELE</name>
<evidence type="ECO:0000256" key="8">
    <source>
        <dbReference type="ARBA" id="ARBA00023136"/>
    </source>
</evidence>
<dbReference type="InterPro" id="IPR050567">
    <property type="entry name" value="Mitochondrial_Carrier"/>
</dbReference>
<dbReference type="OrthoDB" id="14252at2759"/>
<dbReference type="Gene3D" id="1.50.40.10">
    <property type="entry name" value="Mitochondrial carrier domain"/>
    <property type="match status" value="1"/>
</dbReference>
<dbReference type="PANTHER" id="PTHR45624">
    <property type="entry name" value="MITOCHONDRIAL BASIC AMINO ACIDS TRANSPORTER-RELATED"/>
    <property type="match status" value="1"/>
</dbReference>
<dbReference type="InterPro" id="IPR023395">
    <property type="entry name" value="MCP_dom_sf"/>
</dbReference>
<evidence type="ECO:0000256" key="3">
    <source>
        <dbReference type="ARBA" id="ARBA00022448"/>
    </source>
</evidence>
<proteinExistence type="inferred from homology"/>
<dbReference type="GO" id="GO:0006839">
    <property type="term" value="P:mitochondrial transport"/>
    <property type="evidence" value="ECO:0007669"/>
    <property type="project" value="TreeGrafter"/>
</dbReference>
<protein>
    <submittedName>
        <fullName evidence="11">Uncharacterized protein</fullName>
    </submittedName>
</protein>
<accession>A0A553R8U0</accession>
<comment type="caution">
    <text evidence="11">The sequence shown here is derived from an EMBL/GenBank/DDBJ whole genome shotgun (WGS) entry which is preliminary data.</text>
</comment>
<dbReference type="EMBL" id="SRMA01025157">
    <property type="protein sequence ID" value="TRY98586.1"/>
    <property type="molecule type" value="Genomic_DNA"/>
</dbReference>
<gene>
    <name evidence="11" type="ORF">DNTS_005277</name>
</gene>
<dbReference type="GO" id="GO:1902603">
    <property type="term" value="P:carnitine transmembrane transport"/>
    <property type="evidence" value="ECO:0007669"/>
    <property type="project" value="TreeGrafter"/>
</dbReference>
<keyword evidence="8 9" id="KW-0472">Membrane</keyword>
<keyword evidence="3 10" id="KW-0813">Transport</keyword>
<sequence length="281" mass="30454">MGSSKQVLRVGLTCAVDGLLLTETVLVFQTQSSSGQGRYAGPVDCALRLYREKGVRGVYRGTVLTLIRDVPSNGVYFLTYEVLKHQLTPDGESVHRLSTPRVLLAGGVAGLLNWLIALPADVLKSNYQTDHVVYGSVTLRLILPSQRSYCRPSCCRGVHGGSVASAADLSVHATLRSHCKKRETLCSAAPDGRYRGLRDVLRVLLRDEGAAGLYKGLSAVMLRAFPANAACFLGFELALKGLHHLAPDWPASVQPSEAPNQQMELQKLSRAGSSTRMLFYS</sequence>
<evidence type="ECO:0000256" key="2">
    <source>
        <dbReference type="ARBA" id="ARBA00006375"/>
    </source>
</evidence>
<dbReference type="AlphaFoldDB" id="A0A553R8U0"/>
<evidence type="ECO:0000256" key="7">
    <source>
        <dbReference type="ARBA" id="ARBA00023128"/>
    </source>
</evidence>
<keyword evidence="12" id="KW-1185">Reference proteome</keyword>
<dbReference type="InterPro" id="IPR018108">
    <property type="entry name" value="MCP_transmembrane"/>
</dbReference>
<keyword evidence="5" id="KW-0677">Repeat</keyword>
<evidence type="ECO:0000256" key="10">
    <source>
        <dbReference type="RuleBase" id="RU000488"/>
    </source>
</evidence>
<keyword evidence="7" id="KW-0496">Mitochondrion</keyword>
<organism evidence="11 12">
    <name type="scientific">Danionella cerebrum</name>
    <dbReference type="NCBI Taxonomy" id="2873325"/>
    <lineage>
        <taxon>Eukaryota</taxon>
        <taxon>Metazoa</taxon>
        <taxon>Chordata</taxon>
        <taxon>Craniata</taxon>
        <taxon>Vertebrata</taxon>
        <taxon>Euteleostomi</taxon>
        <taxon>Actinopterygii</taxon>
        <taxon>Neopterygii</taxon>
        <taxon>Teleostei</taxon>
        <taxon>Ostariophysi</taxon>
        <taxon>Cypriniformes</taxon>
        <taxon>Danionidae</taxon>
        <taxon>Danioninae</taxon>
        <taxon>Danionella</taxon>
    </lineage>
</organism>
<dbReference type="PANTHER" id="PTHR45624:SF23">
    <property type="entry name" value="MITOCHONDRIAL CARNITINE_ACYLCARNITINE CARRIER PROTEIN ISOFORM X1"/>
    <property type="match status" value="1"/>
</dbReference>
<evidence type="ECO:0000256" key="1">
    <source>
        <dbReference type="ARBA" id="ARBA00004225"/>
    </source>
</evidence>
<evidence type="ECO:0000313" key="12">
    <source>
        <dbReference type="Proteomes" id="UP000316079"/>
    </source>
</evidence>
<dbReference type="Pfam" id="PF00153">
    <property type="entry name" value="Mito_carr"/>
    <property type="match status" value="2"/>
</dbReference>
<keyword evidence="6" id="KW-1133">Transmembrane helix</keyword>
<evidence type="ECO:0000256" key="5">
    <source>
        <dbReference type="ARBA" id="ARBA00022737"/>
    </source>
</evidence>
<keyword evidence="4 9" id="KW-0812">Transmembrane</keyword>
<feature type="repeat" description="Solcar" evidence="9">
    <location>
        <begin position="5"/>
        <end position="86"/>
    </location>
</feature>
<dbReference type="GO" id="GO:0015227">
    <property type="term" value="F:O-acyl-L-carnitine transmembrane transporter activity"/>
    <property type="evidence" value="ECO:0007669"/>
    <property type="project" value="TreeGrafter"/>
</dbReference>
<dbReference type="STRING" id="623744.A0A553R8U0"/>
<evidence type="ECO:0000256" key="4">
    <source>
        <dbReference type="ARBA" id="ARBA00022692"/>
    </source>
</evidence>
<evidence type="ECO:0000256" key="6">
    <source>
        <dbReference type="ARBA" id="ARBA00022989"/>
    </source>
</evidence>
<evidence type="ECO:0000313" key="11">
    <source>
        <dbReference type="EMBL" id="TRY98586.1"/>
    </source>
</evidence>
<evidence type="ECO:0000256" key="9">
    <source>
        <dbReference type="PROSITE-ProRule" id="PRU00282"/>
    </source>
</evidence>
<feature type="repeat" description="Solcar" evidence="9">
    <location>
        <begin position="97"/>
        <end position="241"/>
    </location>
</feature>
<dbReference type="PROSITE" id="PS50920">
    <property type="entry name" value="SOLCAR"/>
    <property type="match status" value="2"/>
</dbReference>
<dbReference type="Proteomes" id="UP000316079">
    <property type="component" value="Unassembled WGS sequence"/>
</dbReference>
<reference evidence="11 12" key="1">
    <citation type="journal article" date="2019" name="Sci. Data">
        <title>Hybrid genome assembly and annotation of Danionella translucida.</title>
        <authorList>
            <person name="Kadobianskyi M."/>
            <person name="Schulze L."/>
            <person name="Schuelke M."/>
            <person name="Judkewitz B."/>
        </authorList>
    </citation>
    <scope>NUCLEOTIDE SEQUENCE [LARGE SCALE GENOMIC DNA]</scope>
    <source>
        <strain evidence="11 12">Bolton</strain>
    </source>
</reference>
<comment type="subcellular location">
    <subcellularLocation>
        <location evidence="1">Mitochondrion membrane</location>
        <topology evidence="1">Multi-pass membrane protein</topology>
    </subcellularLocation>
</comment>